<name>A0ABW2Y3W8_9BIFI</name>
<reference evidence="3" key="1">
    <citation type="journal article" date="2019" name="Int. J. Syst. Evol. Microbiol.">
        <title>The Global Catalogue of Microorganisms (GCM) 10K type strain sequencing project: providing services to taxonomists for standard genome sequencing and annotation.</title>
        <authorList>
            <consortium name="The Broad Institute Genomics Platform"/>
            <consortium name="The Broad Institute Genome Sequencing Center for Infectious Disease"/>
            <person name="Wu L."/>
            <person name="Ma J."/>
        </authorList>
    </citation>
    <scope>NUCLEOTIDE SEQUENCE [LARGE SCALE GENOMIC DNA]</scope>
    <source>
        <strain evidence="3">CCM 8604</strain>
    </source>
</reference>
<dbReference type="EMBL" id="JBHTHQ010000005">
    <property type="protein sequence ID" value="MFD0704219.1"/>
    <property type="molecule type" value="Genomic_DNA"/>
</dbReference>
<dbReference type="SUPFAM" id="SSF53448">
    <property type="entry name" value="Nucleotide-diphospho-sugar transferases"/>
    <property type="match status" value="1"/>
</dbReference>
<accession>A0ABW2Y3W8</accession>
<feature type="domain" description="Glycosyltransferase 2-like" evidence="1">
    <location>
        <begin position="28"/>
        <end position="119"/>
    </location>
</feature>
<dbReference type="RefSeq" id="WP_377937546.1">
    <property type="nucleotide sequence ID" value="NZ_JBHTHQ010000005.1"/>
</dbReference>
<dbReference type="PANTHER" id="PTHR10859">
    <property type="entry name" value="GLYCOSYL TRANSFERASE"/>
    <property type="match status" value="1"/>
</dbReference>
<evidence type="ECO:0000313" key="2">
    <source>
        <dbReference type="EMBL" id="MFD0704219.1"/>
    </source>
</evidence>
<sequence length="147" mass="16625">MVEHLSIHDYFSHITDTIGSVDTVDVEFVIPIYNEERDLAHAVTAVYGFLSGERDSAGTTVHETHKADFTWRIVITDNASTDSTWDIACTLAQKFPHRVRAIRVDRKGRGFALKTAWLSSNAQHTWMLIYRQALTTLTILYILSSLA</sequence>
<dbReference type="Proteomes" id="UP001597036">
    <property type="component" value="Unassembled WGS sequence"/>
</dbReference>
<keyword evidence="2" id="KW-0328">Glycosyltransferase</keyword>
<dbReference type="Gene3D" id="3.90.550.10">
    <property type="entry name" value="Spore Coat Polysaccharide Biosynthesis Protein SpsA, Chain A"/>
    <property type="match status" value="1"/>
</dbReference>
<keyword evidence="3" id="KW-1185">Reference proteome</keyword>
<dbReference type="GO" id="GO:0016757">
    <property type="term" value="F:glycosyltransferase activity"/>
    <property type="evidence" value="ECO:0007669"/>
    <property type="project" value="UniProtKB-KW"/>
</dbReference>
<dbReference type="PANTHER" id="PTHR10859:SF91">
    <property type="entry name" value="DOLICHYL-PHOSPHATE BETA-GLUCOSYLTRANSFERASE"/>
    <property type="match status" value="1"/>
</dbReference>
<dbReference type="InterPro" id="IPR029044">
    <property type="entry name" value="Nucleotide-diphossugar_trans"/>
</dbReference>
<comment type="caution">
    <text evidence="2">The sequence shown here is derived from an EMBL/GenBank/DDBJ whole genome shotgun (WGS) entry which is preliminary data.</text>
</comment>
<dbReference type="InterPro" id="IPR001173">
    <property type="entry name" value="Glyco_trans_2-like"/>
</dbReference>
<organism evidence="2 3">
    <name type="scientific">Alloscardovia venturai</name>
    <dbReference type="NCBI Taxonomy" id="1769421"/>
    <lineage>
        <taxon>Bacteria</taxon>
        <taxon>Bacillati</taxon>
        <taxon>Actinomycetota</taxon>
        <taxon>Actinomycetes</taxon>
        <taxon>Bifidobacteriales</taxon>
        <taxon>Bifidobacteriaceae</taxon>
        <taxon>Alloscardovia</taxon>
    </lineage>
</organism>
<dbReference type="EC" id="2.4.-.-" evidence="2"/>
<proteinExistence type="predicted"/>
<keyword evidence="2" id="KW-0808">Transferase</keyword>
<protein>
    <submittedName>
        <fullName evidence="2">Glycosyltransferase</fullName>
        <ecNumber evidence="2">2.4.-.-</ecNumber>
    </submittedName>
</protein>
<dbReference type="Pfam" id="PF00535">
    <property type="entry name" value="Glycos_transf_2"/>
    <property type="match status" value="1"/>
</dbReference>
<gene>
    <name evidence="2" type="ORF">ACFQY8_00405</name>
</gene>
<evidence type="ECO:0000259" key="1">
    <source>
        <dbReference type="Pfam" id="PF00535"/>
    </source>
</evidence>
<evidence type="ECO:0000313" key="3">
    <source>
        <dbReference type="Proteomes" id="UP001597036"/>
    </source>
</evidence>